<evidence type="ECO:0000313" key="2">
    <source>
        <dbReference type="EMBL" id="AEM74859.1"/>
    </source>
</evidence>
<dbReference type="Gene3D" id="3.40.220.10">
    <property type="entry name" value="Leucine Aminopeptidase, subunit E, domain 1"/>
    <property type="match status" value="1"/>
</dbReference>
<dbReference type="InterPro" id="IPR002589">
    <property type="entry name" value="Macro_dom"/>
</dbReference>
<feature type="domain" description="Macro" evidence="1">
    <location>
        <begin position="1"/>
        <end position="179"/>
    </location>
</feature>
<dbReference type="EMBL" id="CP003001">
    <property type="protein sequence ID" value="AEM74859.1"/>
    <property type="molecule type" value="Genomic_DNA"/>
</dbReference>
<organism evidence="2 3">
    <name type="scientific">Caldicellulosiruptor acetigenus 6A</name>
    <dbReference type="NCBI Taxonomy" id="632516"/>
    <lineage>
        <taxon>Bacteria</taxon>
        <taxon>Bacillati</taxon>
        <taxon>Bacillota</taxon>
        <taxon>Bacillota incertae sedis</taxon>
        <taxon>Caldicellulosiruptorales</taxon>
        <taxon>Caldicellulosiruptoraceae</taxon>
        <taxon>Caldicellulosiruptor</taxon>
    </lineage>
</organism>
<dbReference type="Pfam" id="PF01661">
    <property type="entry name" value="Macro"/>
    <property type="match status" value="1"/>
</dbReference>
<reference evidence="2 3" key="1">
    <citation type="submission" date="2011-08" db="EMBL/GenBank/DDBJ databases">
        <title>Complete sequence of Caldicellulosiruptor lactoaceticus 6A.</title>
        <authorList>
            <consortium name="US DOE Joint Genome Institute"/>
            <person name="Lucas S."/>
            <person name="Han J."/>
            <person name="Lapidus A."/>
            <person name="Cheng J.-F."/>
            <person name="Goodwin L."/>
            <person name="Pitluck S."/>
            <person name="Peters L."/>
            <person name="Davenport K."/>
            <person name="Detter J.C."/>
            <person name="Han C."/>
            <person name="Tapia R."/>
            <person name="Land M."/>
            <person name="Hauser L."/>
            <person name="Kyrpides N."/>
            <person name="Ivanova N."/>
            <person name="Ovchinnikova G."/>
            <person name="Pagani I."/>
            <person name="Blumer-Schuette S.E."/>
            <person name="Kelly R.M."/>
            <person name="Woyke T."/>
        </authorList>
    </citation>
    <scope>NUCLEOTIDE SEQUENCE [LARGE SCALE GENOMIC DNA]</scope>
    <source>
        <strain evidence="2 3">6A</strain>
    </source>
</reference>
<dbReference type="HOGENOM" id="CLU_046550_7_0_9"/>
<dbReference type="Proteomes" id="UP000009257">
    <property type="component" value="Chromosome"/>
</dbReference>
<evidence type="ECO:0000259" key="1">
    <source>
        <dbReference type="PROSITE" id="PS51154"/>
    </source>
</evidence>
<dbReference type="PANTHER" id="PTHR11106">
    <property type="entry name" value="GANGLIOSIDE INDUCED DIFFERENTIATION ASSOCIATED PROTEIN 2-RELATED"/>
    <property type="match status" value="1"/>
</dbReference>
<gene>
    <name evidence="2" type="ORF">Calla_2327</name>
</gene>
<dbReference type="KEGG" id="clc:Calla_2327"/>
<dbReference type="AlphaFoldDB" id="G2PXZ2"/>
<sequence>MTTSEVLQKITVKKGDITKEQVDAIVNAANSHLKHGGGVALAIVKAGGQEIQKESDEIIKKIGFLPTGNAVITNAYRLPCKFVIHTVGPIYGEGNEDEKLSRAIYNSLYLADLYNLKSIALPAVSSGIFGFPKDRCAKILIDTSIDFLSSINTSIEKVVFCLFDDETFNYFLSYYNSKFSSQN</sequence>
<dbReference type="PROSITE" id="PS51154">
    <property type="entry name" value="MACRO"/>
    <property type="match status" value="1"/>
</dbReference>
<name>G2PXZ2_9FIRM</name>
<evidence type="ECO:0000313" key="3">
    <source>
        <dbReference type="Proteomes" id="UP000009257"/>
    </source>
</evidence>
<accession>G2PXZ2</accession>
<protein>
    <submittedName>
        <fullName evidence="2">Appr-1-p processing domain protein</fullName>
    </submittedName>
</protein>
<dbReference type="SMART" id="SM00506">
    <property type="entry name" value="A1pp"/>
    <property type="match status" value="1"/>
</dbReference>
<dbReference type="RefSeq" id="WP_014043311.1">
    <property type="nucleotide sequence ID" value="NC_015949.1"/>
</dbReference>
<proteinExistence type="predicted"/>
<dbReference type="SUPFAM" id="SSF52949">
    <property type="entry name" value="Macro domain-like"/>
    <property type="match status" value="1"/>
</dbReference>
<dbReference type="PANTHER" id="PTHR11106:SF111">
    <property type="entry name" value="MACRO DOMAIN-CONTAINING PROTEIN"/>
    <property type="match status" value="1"/>
</dbReference>
<dbReference type="InterPro" id="IPR043472">
    <property type="entry name" value="Macro_dom-like"/>
</dbReference>
<dbReference type="CDD" id="cd02907">
    <property type="entry name" value="Macro_Af1521_BAL-like"/>
    <property type="match status" value="1"/>
</dbReference>